<comment type="caution">
    <text evidence="2">The sequence shown here is derived from an EMBL/GenBank/DDBJ whole genome shotgun (WGS) entry which is preliminary data.</text>
</comment>
<accession>A0A1Z5J5Q7</accession>
<organism evidence="2 3">
    <name type="scientific">Fistulifera solaris</name>
    <name type="common">Oleaginous diatom</name>
    <dbReference type="NCBI Taxonomy" id="1519565"/>
    <lineage>
        <taxon>Eukaryota</taxon>
        <taxon>Sar</taxon>
        <taxon>Stramenopiles</taxon>
        <taxon>Ochrophyta</taxon>
        <taxon>Bacillariophyta</taxon>
        <taxon>Bacillariophyceae</taxon>
        <taxon>Bacillariophycidae</taxon>
        <taxon>Naviculales</taxon>
        <taxon>Naviculaceae</taxon>
        <taxon>Fistulifera</taxon>
    </lineage>
</organism>
<dbReference type="SUPFAM" id="SSF143456">
    <property type="entry name" value="VC0467-like"/>
    <property type="match status" value="1"/>
</dbReference>
<gene>
    <name evidence="2" type="ORF">FisN_17Lh291</name>
</gene>
<dbReference type="EMBL" id="BDSP01000003">
    <property type="protein sequence ID" value="GAX09242.1"/>
    <property type="molecule type" value="Genomic_DNA"/>
</dbReference>
<evidence type="ECO:0000313" key="2">
    <source>
        <dbReference type="EMBL" id="GAX09242.1"/>
    </source>
</evidence>
<sequence>MKSFPLFFISAVLIHAINGFSPGLMRRRISSQLHSVPFVRSFLGKGSEAIVRNGVVLISPAEEFHHFYRQAAIYIYTMGEAEDGSDYLIRGLILDHPTAFSVGESMPNAPPALCENRIFRGGDRGGEGIILLHDHADWEVEEIGNSGVYQGGWDAARTTEKVKENSCKVFFNYCEFTEVELEGLLGMKREDGDAWMSLEVDPKFVLDGSYDRGDAWKRLRNAVMQLSAD</sequence>
<dbReference type="Gene3D" id="3.40.1740.10">
    <property type="entry name" value="VC0467-like"/>
    <property type="match status" value="1"/>
</dbReference>
<keyword evidence="3" id="KW-1185">Reference proteome</keyword>
<feature type="signal peptide" evidence="1">
    <location>
        <begin position="1"/>
        <end position="19"/>
    </location>
</feature>
<keyword evidence="1" id="KW-0732">Signal</keyword>
<protein>
    <submittedName>
        <fullName evidence="2">Uncharacterized protein</fullName>
    </submittedName>
</protein>
<evidence type="ECO:0000313" key="3">
    <source>
        <dbReference type="Proteomes" id="UP000198406"/>
    </source>
</evidence>
<dbReference type="AlphaFoldDB" id="A0A1Z5J5Q7"/>
<reference evidence="2 3" key="1">
    <citation type="journal article" date="2015" name="Plant Cell">
        <title>Oil accumulation by the oleaginous diatom Fistulifera solaris as revealed by the genome and transcriptome.</title>
        <authorList>
            <person name="Tanaka T."/>
            <person name="Maeda Y."/>
            <person name="Veluchamy A."/>
            <person name="Tanaka M."/>
            <person name="Abida H."/>
            <person name="Marechal E."/>
            <person name="Bowler C."/>
            <person name="Muto M."/>
            <person name="Sunaga Y."/>
            <person name="Tanaka M."/>
            <person name="Yoshino T."/>
            <person name="Taniguchi T."/>
            <person name="Fukuda Y."/>
            <person name="Nemoto M."/>
            <person name="Matsumoto M."/>
            <person name="Wong P.S."/>
            <person name="Aburatani S."/>
            <person name="Fujibuchi W."/>
        </authorList>
    </citation>
    <scope>NUCLEOTIDE SEQUENCE [LARGE SCALE GENOMIC DNA]</scope>
    <source>
        <strain evidence="2 3">JPCC DA0580</strain>
    </source>
</reference>
<dbReference type="Proteomes" id="UP000198406">
    <property type="component" value="Unassembled WGS sequence"/>
</dbReference>
<feature type="chain" id="PRO_5013006783" evidence="1">
    <location>
        <begin position="20"/>
        <end position="229"/>
    </location>
</feature>
<dbReference type="InParanoid" id="A0A1Z5J5Q7"/>
<name>A0A1Z5J5Q7_FISSO</name>
<evidence type="ECO:0000256" key="1">
    <source>
        <dbReference type="SAM" id="SignalP"/>
    </source>
</evidence>
<dbReference type="OrthoDB" id="272750at2759"/>
<proteinExistence type="predicted"/>